<dbReference type="EMBL" id="CM056743">
    <property type="protein sequence ID" value="KAJ8669107.1"/>
    <property type="molecule type" value="Genomic_DNA"/>
</dbReference>
<protein>
    <submittedName>
        <fullName evidence="1">Uncharacterized protein</fullName>
    </submittedName>
</protein>
<organism evidence="1 2">
    <name type="scientific">Eretmocerus hayati</name>
    <dbReference type="NCBI Taxonomy" id="131215"/>
    <lineage>
        <taxon>Eukaryota</taxon>
        <taxon>Metazoa</taxon>
        <taxon>Ecdysozoa</taxon>
        <taxon>Arthropoda</taxon>
        <taxon>Hexapoda</taxon>
        <taxon>Insecta</taxon>
        <taxon>Pterygota</taxon>
        <taxon>Neoptera</taxon>
        <taxon>Endopterygota</taxon>
        <taxon>Hymenoptera</taxon>
        <taxon>Apocrita</taxon>
        <taxon>Proctotrupomorpha</taxon>
        <taxon>Chalcidoidea</taxon>
        <taxon>Aphelinidae</taxon>
        <taxon>Aphelininae</taxon>
        <taxon>Eretmocerus</taxon>
    </lineage>
</organism>
<sequence>MLHRLEPSGLDTQYGQLAQLVKPHHGSRTEMANNNVKLVELQKPLYALGTRMQALREAEARWKLGDIASLNEFLELVANSITAMLEALQRSKLYIDWPRDKTKLFSSRVFVAQFDLPHMYIAKLGVSNDATKSSKPLPHRVEARL</sequence>
<accession>A0ACC2ND96</accession>
<reference evidence="1" key="1">
    <citation type="submission" date="2023-04" db="EMBL/GenBank/DDBJ databases">
        <title>A chromosome-level genome assembly of the parasitoid wasp Eretmocerus hayati.</title>
        <authorList>
            <person name="Zhong Y."/>
            <person name="Liu S."/>
            <person name="Liu Y."/>
        </authorList>
    </citation>
    <scope>NUCLEOTIDE SEQUENCE</scope>
    <source>
        <strain evidence="1">ZJU_SS_LIU_2023</strain>
    </source>
</reference>
<keyword evidence="2" id="KW-1185">Reference proteome</keyword>
<evidence type="ECO:0000313" key="2">
    <source>
        <dbReference type="Proteomes" id="UP001239111"/>
    </source>
</evidence>
<dbReference type="Proteomes" id="UP001239111">
    <property type="component" value="Chromosome 3"/>
</dbReference>
<proteinExistence type="predicted"/>
<name>A0ACC2ND96_9HYME</name>
<comment type="caution">
    <text evidence="1">The sequence shown here is derived from an EMBL/GenBank/DDBJ whole genome shotgun (WGS) entry which is preliminary data.</text>
</comment>
<evidence type="ECO:0000313" key="1">
    <source>
        <dbReference type="EMBL" id="KAJ8669107.1"/>
    </source>
</evidence>
<gene>
    <name evidence="1" type="ORF">QAD02_000366</name>
</gene>